<dbReference type="RefSeq" id="YP_010782537.1">
    <property type="nucleotide sequence ID" value="NC_075039.1"/>
</dbReference>
<dbReference type="Gene3D" id="1.25.40.20">
    <property type="entry name" value="Ankyrin repeat-containing domain"/>
    <property type="match status" value="1"/>
</dbReference>
<evidence type="ECO:0000313" key="1">
    <source>
        <dbReference type="EMBL" id="QKU35854.1"/>
    </source>
</evidence>
<proteinExistence type="predicted"/>
<sequence>MNTYLDVICEGSCEQLKNMLDGDNYDVENNLLWIATKVVEHGKSDMFKMLVLYFSFDVTEEFIKKNCQYITMEILEFINDIKGTNSWDYLDHIHFNAIFCSAYRINNKDIIIKLINYGININNLPGTYHTISYYSTNLHIESLKILLDNGLKHEYFDKETLGHFVRFKYDKLLNLLLQYGIRFDVLNKFDIPDNFSQIYDVLVGSDVDPKSLAYILSVEHI</sequence>
<organism evidence="1">
    <name type="scientific">Tupanvirus soda lake</name>
    <dbReference type="NCBI Taxonomy" id="2126985"/>
    <lineage>
        <taxon>Viruses</taxon>
        <taxon>Varidnaviria</taxon>
        <taxon>Bamfordvirae</taxon>
        <taxon>Nucleocytoviricota</taxon>
        <taxon>Megaviricetes</taxon>
        <taxon>Imitervirales</taxon>
        <taxon>Mimiviridae</taxon>
        <taxon>Megamimivirinae</taxon>
        <taxon>Tupanvirus</taxon>
        <taxon>Tupanvirus salinum</taxon>
    </lineage>
</organism>
<dbReference type="EMBL" id="KY523104">
    <property type="protein sequence ID" value="QKU35854.1"/>
    <property type="molecule type" value="Genomic_DNA"/>
</dbReference>
<name>A0A6N1NNA3_9VIRU</name>
<dbReference type="GeneID" id="80519301"/>
<dbReference type="KEGG" id="vg:80519301"/>
<dbReference type="SUPFAM" id="SSF48403">
    <property type="entry name" value="Ankyrin repeat"/>
    <property type="match status" value="1"/>
</dbReference>
<reference evidence="1" key="2">
    <citation type="journal article" date="2018" name="Nat. Commun.">
        <title>Tailed giant Tupanvirus possesses the most complete translational apparatus of the known virosphere.</title>
        <authorList>
            <person name="Abrahao J."/>
            <person name="Silva L."/>
            <person name="Silva L.S."/>
            <person name="Khalil J.Y.B."/>
            <person name="Rodrigues R."/>
            <person name="Arantes T."/>
            <person name="Assis F."/>
            <person name="Boratto P."/>
            <person name="Andrade M."/>
            <person name="Kroon E.G."/>
            <person name="Ribeiro B."/>
            <person name="Bergier I."/>
            <person name="Seligmann H."/>
            <person name="Ghigo E."/>
            <person name="Colson P."/>
            <person name="Levasseur A."/>
            <person name="Kroemer G."/>
            <person name="Raoult D."/>
            <person name="La Scola B."/>
        </authorList>
    </citation>
    <scope>NUCLEOTIDE SEQUENCE [LARGE SCALE GENOMIC DNA]</scope>
    <source>
        <strain evidence="1">Soda lake</strain>
    </source>
</reference>
<accession>A0A6N1NNA3</accession>
<reference evidence="1" key="1">
    <citation type="submission" date="2017-01" db="EMBL/GenBank/DDBJ databases">
        <authorList>
            <person name="Assis F.L."/>
            <person name="Abrahao J.S."/>
            <person name="Silva L."/>
            <person name="Khalil J.B."/>
            <person name="Rodrigues R."/>
            <person name="Silva L.S."/>
            <person name="Arantes T."/>
            <person name="Boratto P."/>
            <person name="Andrade M."/>
            <person name="Kroon E.G."/>
            <person name="Ribeiro B."/>
            <person name="Bergier I."/>
            <person name="Seligmann H."/>
            <person name="Ghigo E."/>
            <person name="Colson P."/>
            <person name="Levasseur A."/>
            <person name="Raoult D."/>
            <person name="Scola B.L."/>
        </authorList>
    </citation>
    <scope>NUCLEOTIDE SEQUENCE</scope>
    <source>
        <strain evidence="1">Soda lake</strain>
    </source>
</reference>
<protein>
    <recommendedName>
        <fullName evidence="2">Ankyrin repeat protein</fullName>
    </recommendedName>
</protein>
<dbReference type="InterPro" id="IPR036770">
    <property type="entry name" value="Ankyrin_rpt-contain_sf"/>
</dbReference>
<evidence type="ECO:0008006" key="2">
    <source>
        <dbReference type="Google" id="ProtNLM"/>
    </source>
</evidence>